<comment type="caution">
    <text evidence="1">The sequence shown here is derived from an EMBL/GenBank/DDBJ whole genome shotgun (WGS) entry which is preliminary data.</text>
</comment>
<evidence type="ECO:0008006" key="3">
    <source>
        <dbReference type="Google" id="ProtNLM"/>
    </source>
</evidence>
<sequence length="124" mass="14488">MDLELKITPHEHYIHVNVRGMGNYENALLMWRSVVDACEKQQCFKVLGEQYLFDSVSTAEAFDHPALFKKLGINRKYTFAWVDNNPRTLETTQFVRDVLANRSMGYGRVFTDVEAAKRWLLEQD</sequence>
<name>A0ABV7FFB9_9GAMM</name>
<dbReference type="RefSeq" id="WP_378119383.1">
    <property type="nucleotide sequence ID" value="NZ_JBHRTF010000004.1"/>
</dbReference>
<evidence type="ECO:0000313" key="1">
    <source>
        <dbReference type="EMBL" id="MFC3116279.1"/>
    </source>
</evidence>
<gene>
    <name evidence="1" type="ORF">ACFODX_11975</name>
</gene>
<protein>
    <recommendedName>
        <fullName evidence="3">STAS/SEC14 domain-containing protein</fullName>
    </recommendedName>
</protein>
<keyword evidence="2" id="KW-1185">Reference proteome</keyword>
<evidence type="ECO:0000313" key="2">
    <source>
        <dbReference type="Proteomes" id="UP001595555"/>
    </source>
</evidence>
<organism evidence="1 2">
    <name type="scientific">Cellvibrio fontiphilus</name>
    <dbReference type="NCBI Taxonomy" id="1815559"/>
    <lineage>
        <taxon>Bacteria</taxon>
        <taxon>Pseudomonadati</taxon>
        <taxon>Pseudomonadota</taxon>
        <taxon>Gammaproteobacteria</taxon>
        <taxon>Cellvibrionales</taxon>
        <taxon>Cellvibrionaceae</taxon>
        <taxon>Cellvibrio</taxon>
    </lineage>
</organism>
<dbReference type="EMBL" id="JBHRTF010000004">
    <property type="protein sequence ID" value="MFC3116279.1"/>
    <property type="molecule type" value="Genomic_DNA"/>
</dbReference>
<proteinExistence type="predicted"/>
<reference evidence="2" key="1">
    <citation type="journal article" date="2019" name="Int. J. Syst. Evol. Microbiol.">
        <title>The Global Catalogue of Microorganisms (GCM) 10K type strain sequencing project: providing services to taxonomists for standard genome sequencing and annotation.</title>
        <authorList>
            <consortium name="The Broad Institute Genomics Platform"/>
            <consortium name="The Broad Institute Genome Sequencing Center for Infectious Disease"/>
            <person name="Wu L."/>
            <person name="Ma J."/>
        </authorList>
    </citation>
    <scope>NUCLEOTIDE SEQUENCE [LARGE SCALE GENOMIC DNA]</scope>
    <source>
        <strain evidence="2">KCTC 52237</strain>
    </source>
</reference>
<accession>A0ABV7FFB9</accession>
<dbReference type="Proteomes" id="UP001595555">
    <property type="component" value="Unassembled WGS sequence"/>
</dbReference>